<organism evidence="2 3">
    <name type="scientific">Orbilia oligospora</name>
    <name type="common">Nematode-trapping fungus</name>
    <name type="synonym">Arthrobotrys oligospora</name>
    <dbReference type="NCBI Taxonomy" id="2813651"/>
    <lineage>
        <taxon>Eukaryota</taxon>
        <taxon>Fungi</taxon>
        <taxon>Dikarya</taxon>
        <taxon>Ascomycota</taxon>
        <taxon>Pezizomycotina</taxon>
        <taxon>Orbiliomycetes</taxon>
        <taxon>Orbiliales</taxon>
        <taxon>Orbiliaceae</taxon>
        <taxon>Orbilia</taxon>
    </lineage>
</organism>
<dbReference type="EMBL" id="WIWT01000068">
    <property type="protein sequence ID" value="KAF3204876.1"/>
    <property type="molecule type" value="Genomic_DNA"/>
</dbReference>
<gene>
    <name evidence="2" type="ORF">TWF679_009548</name>
</gene>
<feature type="transmembrane region" description="Helical" evidence="1">
    <location>
        <begin position="286"/>
        <end position="305"/>
    </location>
</feature>
<comment type="caution">
    <text evidence="2">The sequence shown here is derived from an EMBL/GenBank/DDBJ whole genome shotgun (WGS) entry which is preliminary data.</text>
</comment>
<keyword evidence="1" id="KW-1133">Transmembrane helix</keyword>
<evidence type="ECO:0000313" key="2">
    <source>
        <dbReference type="EMBL" id="KAF3204876.1"/>
    </source>
</evidence>
<dbReference type="AlphaFoldDB" id="A0A6G1M8I3"/>
<sequence>MPGIFDSTWLYDAAMALSYAPLALYADSLRVNSALISVIGSKLAIPTPITGCVKDLSRIWSISSLEILSNYSSSSGTSVSSVRHGNVFPLMNEALLKHLAYIGRGDLNEDSRDPEPNYQKATVHITYLTPATSTPKSSLLPIFSLSWIITGAEILALLSICIVLFFNGLVLGAIPMCCLTANKILLLILRQCTGLVFANKAALEKDKSATVAGGAALDAHIITRNWSAPDIDVIVGYSSQLHSLTNIPIRISGWKRVRYMSRLMILILIIQATTLAGLFNTKSKDVWGSIVWMGCYLIMLIPPSLMSHLSPDMLLESQPSVAKRLPPIDFRSRKAALVFIGTLPGIERRFEVGRWDYMDPFIPNNPRRNRWLAEVTNRLAGGNPGDTNVSSGSGTDISKECKDILEQVGTARDRIDYKVAMEVFKHEVGMYRVKLDA</sequence>
<feature type="transmembrane region" description="Helical" evidence="1">
    <location>
        <begin position="259"/>
        <end position="280"/>
    </location>
</feature>
<keyword evidence="1" id="KW-0812">Transmembrane</keyword>
<keyword evidence="1" id="KW-0472">Membrane</keyword>
<dbReference type="Proteomes" id="UP000614610">
    <property type="component" value="Unassembled WGS sequence"/>
</dbReference>
<proteinExistence type="predicted"/>
<protein>
    <submittedName>
        <fullName evidence="2">Uncharacterized protein</fullName>
    </submittedName>
</protein>
<evidence type="ECO:0000256" key="1">
    <source>
        <dbReference type="SAM" id="Phobius"/>
    </source>
</evidence>
<dbReference type="OrthoDB" id="3553625at2759"/>
<name>A0A6G1M8I3_ORBOL</name>
<feature type="transmembrane region" description="Helical" evidence="1">
    <location>
        <begin position="142"/>
        <end position="166"/>
    </location>
</feature>
<evidence type="ECO:0000313" key="3">
    <source>
        <dbReference type="Proteomes" id="UP000614610"/>
    </source>
</evidence>
<accession>A0A6G1M8I3</accession>
<reference evidence="2" key="1">
    <citation type="submission" date="2019-06" db="EMBL/GenBank/DDBJ databases">
        <authorList>
            <person name="Palmer J.M."/>
        </authorList>
    </citation>
    <scope>NUCLEOTIDE SEQUENCE</scope>
    <source>
        <strain evidence="2">TWF679</strain>
    </source>
</reference>